<name>A0ABW4V2N4_9BACL</name>
<dbReference type="Pfam" id="PF04101">
    <property type="entry name" value="Glyco_tran_28_C"/>
    <property type="match status" value="1"/>
</dbReference>
<dbReference type="InterPro" id="IPR007235">
    <property type="entry name" value="Glyco_trans_28_C"/>
</dbReference>
<dbReference type="NCBIfam" id="TIGR03590">
    <property type="entry name" value="PseG"/>
    <property type="match status" value="1"/>
</dbReference>
<keyword evidence="4" id="KW-1185">Reference proteome</keyword>
<keyword evidence="3" id="KW-0378">Hydrolase</keyword>
<dbReference type="EMBL" id="JBHUGF010000011">
    <property type="protein sequence ID" value="MFD1992644.1"/>
    <property type="molecule type" value="Genomic_DNA"/>
</dbReference>
<evidence type="ECO:0000259" key="2">
    <source>
        <dbReference type="Pfam" id="PF04101"/>
    </source>
</evidence>
<proteinExistence type="predicted"/>
<evidence type="ECO:0000313" key="4">
    <source>
        <dbReference type="Proteomes" id="UP001597403"/>
    </source>
</evidence>
<accession>A0ABW4V2N4</accession>
<reference evidence="4" key="1">
    <citation type="journal article" date="2019" name="Int. J. Syst. Evol. Microbiol.">
        <title>The Global Catalogue of Microorganisms (GCM) 10K type strain sequencing project: providing services to taxonomists for standard genome sequencing and annotation.</title>
        <authorList>
            <consortium name="The Broad Institute Genomics Platform"/>
            <consortium name="The Broad Institute Genome Sequencing Center for Infectious Disease"/>
            <person name="Wu L."/>
            <person name="Ma J."/>
        </authorList>
    </citation>
    <scope>NUCLEOTIDE SEQUENCE [LARGE SCALE GENOMIC DNA]</scope>
    <source>
        <strain evidence="4">CGMCC 1.15067</strain>
    </source>
</reference>
<dbReference type="InterPro" id="IPR020023">
    <property type="entry name" value="PseG"/>
</dbReference>
<comment type="caution">
    <text evidence="3">The sequence shown here is derived from an EMBL/GenBank/DDBJ whole genome shotgun (WGS) entry which is preliminary data.</text>
</comment>
<dbReference type="SUPFAM" id="SSF53756">
    <property type="entry name" value="UDP-Glycosyltransferase/glycogen phosphorylase"/>
    <property type="match status" value="1"/>
</dbReference>
<dbReference type="Gene3D" id="3.40.50.11190">
    <property type="match status" value="1"/>
</dbReference>
<feature type="domain" description="Glycosyl transferase family 28 C-terminal" evidence="2">
    <location>
        <begin position="185"/>
        <end position="278"/>
    </location>
</feature>
<evidence type="ECO:0000313" key="3">
    <source>
        <dbReference type="EMBL" id="MFD1992644.1"/>
    </source>
</evidence>
<dbReference type="PANTHER" id="PTHR21015">
    <property type="entry name" value="UDP-N-ACETYLGLUCOSAMINE--N-ACETYLMURAMYL-(PENTAPEPTIDE) PYROPHOSPHORYL-UNDECAPRENOL N-ACETYLGLUCOSAMINE TRANSFERASE 1"/>
    <property type="match status" value="1"/>
</dbReference>
<dbReference type="RefSeq" id="WP_204827175.1">
    <property type="nucleotide sequence ID" value="NZ_JBHUGF010000011.1"/>
</dbReference>
<organism evidence="3 4">
    <name type="scientific">Paenibacillus nicotianae</name>
    <dbReference type="NCBI Taxonomy" id="1526551"/>
    <lineage>
        <taxon>Bacteria</taxon>
        <taxon>Bacillati</taxon>
        <taxon>Bacillota</taxon>
        <taxon>Bacilli</taxon>
        <taxon>Bacillales</taxon>
        <taxon>Paenibacillaceae</taxon>
        <taxon>Paenibacillus</taxon>
    </lineage>
</organism>
<gene>
    <name evidence="3" type="primary">pseG</name>
    <name evidence="3" type="ORF">ACFSGI_21935</name>
</gene>
<sequence>MKKTVMIRADASEIIGSGHIMRCLVLADELQNHGVEVIFICRTLQGDLSEYITKRGFRVLSISTQEHLSISNQDIEIDFIIDQIQNLHLDPSWLIVDHYEIDESWELALRKYVKRILVIDDLANRKHNADILMDQNLIENGEARYHNLVPSTCELYVGPQYLLLRSSFYKQRKVVKKRSGKVKEVLLFFGGSDPTNETQKIMDSIQNDIFSNLHFNLIIGNSYAYQTSIVQQCATLAHVQLYIQTENMAEIIATSDFCIGAGGSAMWERCFLGLPSAVTIVANNQYPSVSMAERLGIIWNLGNHEQINSSHYTDILLRAMSSPLDLINMSKHALEVLENETSSEQNIITSIILKKMDQI</sequence>
<dbReference type="Proteomes" id="UP001597403">
    <property type="component" value="Unassembled WGS sequence"/>
</dbReference>
<dbReference type="PANTHER" id="PTHR21015:SF22">
    <property type="entry name" value="GLYCOSYLTRANSFERASE"/>
    <property type="match status" value="1"/>
</dbReference>
<dbReference type="EC" id="3.6.1.57" evidence="3"/>
<dbReference type="GO" id="GO:0016787">
    <property type="term" value="F:hydrolase activity"/>
    <property type="evidence" value="ECO:0007669"/>
    <property type="project" value="UniProtKB-KW"/>
</dbReference>
<keyword evidence="1" id="KW-0472">Membrane</keyword>
<dbReference type="Gene3D" id="3.40.50.2000">
    <property type="entry name" value="Glycogen Phosphorylase B"/>
    <property type="match status" value="1"/>
</dbReference>
<evidence type="ECO:0000256" key="1">
    <source>
        <dbReference type="ARBA" id="ARBA00023136"/>
    </source>
</evidence>
<protein>
    <submittedName>
        <fullName evidence="3">UDP-2,4-diacetamido-2,4, 6-trideoxy-beta-L-altropyranose hydrolase</fullName>
        <ecNumber evidence="3">3.6.1.57</ecNumber>
    </submittedName>
</protein>